<feature type="domain" description="Disease resistance R13L4/SHOC-2-like LRR" evidence="10">
    <location>
        <begin position="582"/>
        <end position="928"/>
    </location>
</feature>
<keyword evidence="4" id="KW-0547">Nucleotide-binding</keyword>
<name>A0ABC9BPK0_9POAL</name>
<dbReference type="Gene3D" id="1.20.5.4130">
    <property type="match status" value="1"/>
</dbReference>
<feature type="domain" description="Disease resistance protein winged helix" evidence="9">
    <location>
        <begin position="455"/>
        <end position="523"/>
    </location>
</feature>
<reference evidence="11" key="1">
    <citation type="submission" date="2024-10" db="EMBL/GenBank/DDBJ databases">
        <authorList>
            <person name="Ryan C."/>
        </authorList>
    </citation>
    <scope>NUCLEOTIDE SEQUENCE [LARGE SCALE GENOMIC DNA]</scope>
</reference>
<dbReference type="InterPro" id="IPR038005">
    <property type="entry name" value="RX-like_CC"/>
</dbReference>
<feature type="domain" description="NB-ARC" evidence="7">
    <location>
        <begin position="177"/>
        <end position="369"/>
    </location>
</feature>
<evidence type="ECO:0000259" key="9">
    <source>
        <dbReference type="Pfam" id="PF23559"/>
    </source>
</evidence>
<dbReference type="GO" id="GO:0002758">
    <property type="term" value="P:innate immune response-activating signaling pathway"/>
    <property type="evidence" value="ECO:0007669"/>
    <property type="project" value="UniProtKB-ARBA"/>
</dbReference>
<evidence type="ECO:0000313" key="12">
    <source>
        <dbReference type="Proteomes" id="UP001497457"/>
    </source>
</evidence>
<evidence type="ECO:0000256" key="3">
    <source>
        <dbReference type="ARBA" id="ARBA00022737"/>
    </source>
</evidence>
<keyword evidence="2" id="KW-0433">Leucine-rich repeat</keyword>
<evidence type="ECO:0000259" key="10">
    <source>
        <dbReference type="Pfam" id="PF23598"/>
    </source>
</evidence>
<proteinExistence type="inferred from homology"/>
<dbReference type="Pfam" id="PF23598">
    <property type="entry name" value="LRR_14"/>
    <property type="match status" value="1"/>
</dbReference>
<dbReference type="PRINTS" id="PR00364">
    <property type="entry name" value="DISEASERSIST"/>
</dbReference>
<evidence type="ECO:0000256" key="6">
    <source>
        <dbReference type="ARBA" id="ARBA00023054"/>
    </source>
</evidence>
<dbReference type="InterPro" id="IPR002182">
    <property type="entry name" value="NB-ARC"/>
</dbReference>
<dbReference type="InterPro" id="IPR058922">
    <property type="entry name" value="WHD_DRP"/>
</dbReference>
<gene>
    <name evidence="11" type="ORF">URODEC1_LOCUS66413</name>
</gene>
<dbReference type="GO" id="GO:0042742">
    <property type="term" value="P:defense response to bacterium"/>
    <property type="evidence" value="ECO:0007669"/>
    <property type="project" value="UniProtKB-ARBA"/>
</dbReference>
<dbReference type="SUPFAM" id="SSF52540">
    <property type="entry name" value="P-loop containing nucleoside triphosphate hydrolases"/>
    <property type="match status" value="1"/>
</dbReference>
<accession>A0ABC9BPK0</accession>
<dbReference type="InterPro" id="IPR041118">
    <property type="entry name" value="Rx_N"/>
</dbReference>
<dbReference type="SUPFAM" id="SSF52058">
    <property type="entry name" value="L domain-like"/>
    <property type="match status" value="1"/>
</dbReference>
<comment type="similarity">
    <text evidence="1">Belongs to the disease resistance NB-LRR family.</text>
</comment>
<evidence type="ECO:0000259" key="7">
    <source>
        <dbReference type="Pfam" id="PF00931"/>
    </source>
</evidence>
<keyword evidence="3" id="KW-0677">Repeat</keyword>
<dbReference type="InterPro" id="IPR027417">
    <property type="entry name" value="P-loop_NTPase"/>
</dbReference>
<dbReference type="Gene3D" id="1.10.10.10">
    <property type="entry name" value="Winged helix-like DNA-binding domain superfamily/Winged helix DNA-binding domain"/>
    <property type="match status" value="1"/>
</dbReference>
<dbReference type="CDD" id="cd14798">
    <property type="entry name" value="RX-CC_like"/>
    <property type="match status" value="1"/>
</dbReference>
<dbReference type="FunFam" id="1.10.10.10:FF:000322">
    <property type="entry name" value="Probable disease resistance protein At1g63360"/>
    <property type="match status" value="1"/>
</dbReference>
<dbReference type="PANTHER" id="PTHR23155">
    <property type="entry name" value="DISEASE RESISTANCE PROTEIN RP"/>
    <property type="match status" value="1"/>
</dbReference>
<dbReference type="GO" id="GO:0000166">
    <property type="term" value="F:nucleotide binding"/>
    <property type="evidence" value="ECO:0007669"/>
    <property type="project" value="UniProtKB-KW"/>
</dbReference>
<feature type="domain" description="Disease resistance N-terminal" evidence="8">
    <location>
        <begin position="2"/>
        <end position="87"/>
    </location>
</feature>
<dbReference type="Pfam" id="PF23559">
    <property type="entry name" value="WHD_DRP"/>
    <property type="match status" value="1"/>
</dbReference>
<evidence type="ECO:0000256" key="4">
    <source>
        <dbReference type="ARBA" id="ARBA00022741"/>
    </source>
</evidence>
<dbReference type="InterPro" id="IPR032675">
    <property type="entry name" value="LRR_dom_sf"/>
</dbReference>
<keyword evidence="6" id="KW-0175">Coiled coil</keyword>
<dbReference type="PANTHER" id="PTHR23155:SF1181">
    <property type="entry name" value="OS08G0170200 PROTEIN"/>
    <property type="match status" value="1"/>
</dbReference>
<dbReference type="GO" id="GO:0009626">
    <property type="term" value="P:plant-type hypersensitive response"/>
    <property type="evidence" value="ECO:0007669"/>
    <property type="project" value="UniProtKB-ARBA"/>
</dbReference>
<protein>
    <submittedName>
        <fullName evidence="11">Uncharacterized protein</fullName>
    </submittedName>
</protein>
<organism evidence="11 12">
    <name type="scientific">Urochloa decumbens</name>
    <dbReference type="NCBI Taxonomy" id="240449"/>
    <lineage>
        <taxon>Eukaryota</taxon>
        <taxon>Viridiplantae</taxon>
        <taxon>Streptophyta</taxon>
        <taxon>Embryophyta</taxon>
        <taxon>Tracheophyta</taxon>
        <taxon>Spermatophyta</taxon>
        <taxon>Magnoliopsida</taxon>
        <taxon>Liliopsida</taxon>
        <taxon>Poales</taxon>
        <taxon>Poaceae</taxon>
        <taxon>PACMAD clade</taxon>
        <taxon>Panicoideae</taxon>
        <taxon>Panicodae</taxon>
        <taxon>Paniceae</taxon>
        <taxon>Melinidinae</taxon>
        <taxon>Urochloa</taxon>
    </lineage>
</organism>
<dbReference type="Gene3D" id="1.10.8.430">
    <property type="entry name" value="Helical domain of apoptotic protease-activating factors"/>
    <property type="match status" value="1"/>
</dbReference>
<dbReference type="Proteomes" id="UP001497457">
    <property type="component" value="Chromosome 26rd"/>
</dbReference>
<evidence type="ECO:0000259" key="8">
    <source>
        <dbReference type="Pfam" id="PF18052"/>
    </source>
</evidence>
<dbReference type="Gene3D" id="3.40.50.300">
    <property type="entry name" value="P-loop containing nucleotide triphosphate hydrolases"/>
    <property type="match status" value="1"/>
</dbReference>
<dbReference type="Pfam" id="PF18052">
    <property type="entry name" value="Rx_N"/>
    <property type="match status" value="1"/>
</dbReference>
<evidence type="ECO:0000256" key="5">
    <source>
        <dbReference type="ARBA" id="ARBA00022821"/>
    </source>
</evidence>
<dbReference type="InterPro" id="IPR042197">
    <property type="entry name" value="Apaf_helical"/>
</dbReference>
<evidence type="ECO:0000256" key="1">
    <source>
        <dbReference type="ARBA" id="ARBA00008894"/>
    </source>
</evidence>
<keyword evidence="5" id="KW-0611">Plant defense</keyword>
<dbReference type="Pfam" id="PF00931">
    <property type="entry name" value="NB-ARC"/>
    <property type="match status" value="1"/>
</dbReference>
<dbReference type="AlphaFoldDB" id="A0ABC9BPK0"/>
<evidence type="ECO:0000313" key="11">
    <source>
        <dbReference type="EMBL" id="CAL5003438.1"/>
    </source>
</evidence>
<sequence>MGVLPDKVLELLKEEYKLQIGVQKQVEDLSEELKSINRSLDVVSRVPPDKLDPETKHWGCDVKEASYDMEDILDDFLVRVDRGPQQPDGLSQLRRLMSKIMELFCFRSVMARHEIATEIVGIMERLEGIHARHAKYRLDDRLVAAAAEPAAASSIVDPRISALVKDASHLVGIQEPRDALIEMLSLGEEHIKLKIVSIFGSGGLGKTTLAKAVYDKVNRNFDCWAFVSVGQNPDPTKLLQDILVGLADNEREETVIRHDKETTVIDRDKKRYITRADLNGLTANDLVIEISKFLQGKRCFIVVDDIWDEKIWFEAIENAFVNSNTGTRIIATTRRSDVAKKIGELFEIQQLSGDSPKKLLSKILFDSEDKIDNDEMAEKFLDKCHGLPLGITAIGRVLARKPKSEWSDVYDTIFSNSFGLESGKDLQIKNAMMILSFSYYDLPCHLRTCMLYLSVFPEEHYVDKNMLIWRWVAEGFVLPEQRKGPFEVGEGYFDELVNRGLILPLSADLVDAYSVHDFVLELIRGLSREQNFVITVAGSEQEQSLSPTGGGKVRRLALQKISDRVIKCCLPVEVDDEQMAVVRSFNAIFSSMLDHISVAGFKRLRVLALECCMVKEGYLEDIGKLLHLRYLGLTCTQVGKLPEGVGNLKFLQTLMLYGTGIKELPKSLEHRTQLMCLRADETTAVPDWIGKQTSLVELEMYPGASGAARFVKDLSELRRLRVVKTKIYLEDQGQVRELLESLNELREIEIMEVREMEMIMEVPEGVPDFTKKNNLRVLILDAFKFPRLPAWINSEVLPKLSRLKLCMSRFEQQDMEILGRFPNLRILDLIMVGGAILKKIVVGEAIIWEEDDDVITCGEGGFQNLVAFQFIPFGRILGKLLLDYGLGNLGSLQQAQALIICWDCFPAEVEAVEAAIRHQVLDIRPNNPPTLYMTRYQVDTTGITDAERMERLLQTHRCAGLWQRHKNQSLPFTQLIWEMNEMVMDWSRRYPLYQHYGEGRSNLGGMHGQT</sequence>
<dbReference type="InterPro" id="IPR055414">
    <property type="entry name" value="LRR_R13L4/SHOC2-like"/>
</dbReference>
<keyword evidence="12" id="KW-1185">Reference proteome</keyword>
<dbReference type="EMBL" id="OZ075136">
    <property type="protein sequence ID" value="CAL5003438.1"/>
    <property type="molecule type" value="Genomic_DNA"/>
</dbReference>
<dbReference type="InterPro" id="IPR044974">
    <property type="entry name" value="Disease_R_plants"/>
</dbReference>
<evidence type="ECO:0000256" key="2">
    <source>
        <dbReference type="ARBA" id="ARBA00022614"/>
    </source>
</evidence>
<dbReference type="InterPro" id="IPR036388">
    <property type="entry name" value="WH-like_DNA-bd_sf"/>
</dbReference>
<dbReference type="Gene3D" id="3.80.10.10">
    <property type="entry name" value="Ribonuclease Inhibitor"/>
    <property type="match status" value="1"/>
</dbReference>